<dbReference type="GO" id="GO:0030313">
    <property type="term" value="C:cell envelope"/>
    <property type="evidence" value="ECO:0007669"/>
    <property type="project" value="UniProtKB-SubCell"/>
</dbReference>
<dbReference type="Gene3D" id="3.40.190.10">
    <property type="entry name" value="Periplasmic binding protein-like II"/>
    <property type="match status" value="2"/>
</dbReference>
<dbReference type="CDD" id="cd13629">
    <property type="entry name" value="PBP2_Dsm1740"/>
    <property type="match status" value="1"/>
</dbReference>
<sequence length="280" mass="30829">MWVTKKLFAGITAILVSMLFVATAVAGEAQKQLTSESVIQTIMKRGKIKVGMATFVPWAMRNKKGELIGFEIDVATKLAEDLGVEIEFVPTAWSGIIPALIAGNFDVIIGGMSVTTKRNLTVNFTAPYAHSGMGIVANKALAGELAWPDGYNSSKVTFTCRRGATSCTDTQKIFPKAKLRQFDDSALVLQEVVNGNAHAVLTSFPKPTDWQSMHPEVLFNPTLDKLTEGNESFAIRKGDPDALNVFSNWIMTKTSNGWLNERWTYWFTTKGWADQVNLKN</sequence>
<feature type="domain" description="Solute-binding protein family 3/N-terminal" evidence="3">
    <location>
        <begin position="47"/>
        <end position="270"/>
    </location>
</feature>
<evidence type="ECO:0000256" key="1">
    <source>
        <dbReference type="ARBA" id="ARBA00004196"/>
    </source>
</evidence>
<proteinExistence type="predicted"/>
<dbReference type="PANTHER" id="PTHR35936:SF38">
    <property type="entry name" value="GLUTAMINE-BINDING PERIPLASMIC PROTEIN"/>
    <property type="match status" value="1"/>
</dbReference>
<evidence type="ECO:0000313" key="4">
    <source>
        <dbReference type="EMBL" id="CUS54841.1"/>
    </source>
</evidence>
<accession>A0A160TVN6</accession>
<dbReference type="SMART" id="SM00062">
    <property type="entry name" value="PBPb"/>
    <property type="match status" value="1"/>
</dbReference>
<reference evidence="4" key="1">
    <citation type="submission" date="2015-10" db="EMBL/GenBank/DDBJ databases">
        <authorList>
            <person name="Gilbert D.G."/>
        </authorList>
    </citation>
    <scope>NUCLEOTIDE SEQUENCE</scope>
</reference>
<evidence type="ECO:0000256" key="2">
    <source>
        <dbReference type="ARBA" id="ARBA00022729"/>
    </source>
</evidence>
<comment type="subcellular location">
    <subcellularLocation>
        <location evidence="1">Cell envelope</location>
    </subcellularLocation>
</comment>
<dbReference type="InterPro" id="IPR001638">
    <property type="entry name" value="Solute-binding_3/MltF_N"/>
</dbReference>
<dbReference type="AlphaFoldDB" id="A0A160TVN6"/>
<evidence type="ECO:0000259" key="3">
    <source>
        <dbReference type="SMART" id="SM00062"/>
    </source>
</evidence>
<dbReference type="SUPFAM" id="SSF53850">
    <property type="entry name" value="Periplasmic binding protein-like II"/>
    <property type="match status" value="1"/>
</dbReference>
<dbReference type="PROSITE" id="PS01039">
    <property type="entry name" value="SBP_BACTERIAL_3"/>
    <property type="match status" value="1"/>
</dbReference>
<protein>
    <submittedName>
        <fullName evidence="4">Lysine-arginine-ornithine-binding periplasmic protein (TC 3.A.1.3.1)</fullName>
    </submittedName>
</protein>
<name>A0A160TVN6_9ZZZZ</name>
<keyword evidence="2" id="KW-0732">Signal</keyword>
<dbReference type="Pfam" id="PF00497">
    <property type="entry name" value="SBP_bac_3"/>
    <property type="match status" value="1"/>
</dbReference>
<gene>
    <name evidence="4" type="ORF">MGWOODY_XGa1831</name>
</gene>
<dbReference type="PANTHER" id="PTHR35936">
    <property type="entry name" value="MEMBRANE-BOUND LYTIC MUREIN TRANSGLYCOSYLASE F"/>
    <property type="match status" value="1"/>
</dbReference>
<organism evidence="4">
    <name type="scientific">hydrothermal vent metagenome</name>
    <dbReference type="NCBI Taxonomy" id="652676"/>
    <lineage>
        <taxon>unclassified sequences</taxon>
        <taxon>metagenomes</taxon>
        <taxon>ecological metagenomes</taxon>
    </lineage>
</organism>
<dbReference type="InterPro" id="IPR018313">
    <property type="entry name" value="SBP_3_CS"/>
</dbReference>
<dbReference type="EMBL" id="CZRL01000106">
    <property type="protein sequence ID" value="CUS54841.1"/>
    <property type="molecule type" value="Genomic_DNA"/>
</dbReference>